<dbReference type="InterPro" id="IPR001680">
    <property type="entry name" value="WD40_rpt"/>
</dbReference>
<dbReference type="GO" id="GO:0030621">
    <property type="term" value="F:U4 snRNA binding"/>
    <property type="evidence" value="ECO:0007669"/>
    <property type="project" value="TreeGrafter"/>
</dbReference>
<comment type="caution">
    <text evidence="6">The sequence shown here is derived from an EMBL/GenBank/DDBJ whole genome shotgun (WGS) entry which is preliminary data.</text>
</comment>
<keyword evidence="2" id="KW-0677">Repeat</keyword>
<feature type="compositionally biased region" description="Basic and acidic residues" evidence="4">
    <location>
        <begin position="446"/>
        <end position="460"/>
    </location>
</feature>
<dbReference type="GO" id="GO:0046540">
    <property type="term" value="C:U4/U6 x U5 tri-snRNP complex"/>
    <property type="evidence" value="ECO:0007669"/>
    <property type="project" value="TreeGrafter"/>
</dbReference>
<dbReference type="SMART" id="SM00500">
    <property type="entry name" value="SFM"/>
    <property type="match status" value="1"/>
</dbReference>
<dbReference type="eggNOG" id="KOG0272">
    <property type="taxonomic scope" value="Eukaryota"/>
</dbReference>
<feature type="compositionally biased region" description="Acidic residues" evidence="4">
    <location>
        <begin position="94"/>
        <end position="108"/>
    </location>
</feature>
<dbReference type="OrthoDB" id="540662at2759"/>
<dbReference type="PROSITE" id="PS00678">
    <property type="entry name" value="WD_REPEATS_1"/>
    <property type="match status" value="2"/>
</dbReference>
<dbReference type="Proteomes" id="UP000009131">
    <property type="component" value="Unassembled WGS sequence"/>
</dbReference>
<dbReference type="Gene3D" id="2.130.10.10">
    <property type="entry name" value="YVTN repeat-like/Quinoprotein amine dehydrogenase"/>
    <property type="match status" value="3"/>
</dbReference>
<feature type="repeat" description="WD" evidence="3">
    <location>
        <begin position="279"/>
        <end position="320"/>
    </location>
</feature>
<reference evidence="6 7" key="1">
    <citation type="journal article" date="2011" name="J. Gen. Appl. Microbiol.">
        <title>Draft genome sequencing of the enigmatic basidiomycete Mixia osmundae.</title>
        <authorList>
            <person name="Nishida H."/>
            <person name="Nagatsuka Y."/>
            <person name="Sugiyama J."/>
        </authorList>
    </citation>
    <scope>NUCLEOTIDE SEQUENCE [LARGE SCALE GENOMIC DNA]</scope>
    <source>
        <strain evidence="7">CBS 9802 / IAM 14324 / JCM 22182 / KY 12970</strain>
    </source>
</reference>
<feature type="domain" description="Pre-mRNA processing factor 4 (PRP4)-like" evidence="5">
    <location>
        <begin position="48"/>
        <end position="97"/>
    </location>
</feature>
<dbReference type="STRING" id="764103.G7E9N7"/>
<dbReference type="Pfam" id="PF00400">
    <property type="entry name" value="WD40"/>
    <property type="match status" value="6"/>
</dbReference>
<dbReference type="HOGENOM" id="CLU_000288_57_20_1"/>
<dbReference type="GO" id="GO:0000398">
    <property type="term" value="P:mRNA splicing, via spliceosome"/>
    <property type="evidence" value="ECO:0007669"/>
    <property type="project" value="TreeGrafter"/>
</dbReference>
<evidence type="ECO:0000313" key="6">
    <source>
        <dbReference type="EMBL" id="GAA99356.1"/>
    </source>
</evidence>
<evidence type="ECO:0000259" key="5">
    <source>
        <dbReference type="SMART" id="SM00500"/>
    </source>
</evidence>
<evidence type="ECO:0000313" key="7">
    <source>
        <dbReference type="Proteomes" id="UP000009131"/>
    </source>
</evidence>
<accession>G7E9N7</accession>
<dbReference type="GO" id="GO:0017070">
    <property type="term" value="F:U6 snRNA binding"/>
    <property type="evidence" value="ECO:0007669"/>
    <property type="project" value="TreeGrafter"/>
</dbReference>
<dbReference type="PRINTS" id="PR00320">
    <property type="entry name" value="GPROTEINBRPT"/>
</dbReference>
<dbReference type="PANTHER" id="PTHR19846">
    <property type="entry name" value="WD40 REPEAT PROTEIN"/>
    <property type="match status" value="1"/>
</dbReference>
<feature type="repeat" description="WD" evidence="3">
    <location>
        <begin position="363"/>
        <end position="404"/>
    </location>
</feature>
<dbReference type="FunCoup" id="G7E9N7">
    <property type="interactions" value="93"/>
</dbReference>
<dbReference type="InterPro" id="IPR036322">
    <property type="entry name" value="WD40_repeat_dom_sf"/>
</dbReference>
<dbReference type="Pfam" id="PF08799">
    <property type="entry name" value="PRP4"/>
    <property type="match status" value="1"/>
</dbReference>
<dbReference type="EMBL" id="BABT02000220">
    <property type="protein sequence ID" value="GAA99356.1"/>
    <property type="molecule type" value="Genomic_DNA"/>
</dbReference>
<evidence type="ECO:0000256" key="1">
    <source>
        <dbReference type="ARBA" id="ARBA00022574"/>
    </source>
</evidence>
<dbReference type="InParanoid" id="G7E9N7"/>
<dbReference type="CDD" id="cd00200">
    <property type="entry name" value="WD40"/>
    <property type="match status" value="1"/>
</dbReference>
<dbReference type="PANTHER" id="PTHR19846:SF0">
    <property type="entry name" value="PRE-MRNA PROCESSING FACTOR 4"/>
    <property type="match status" value="1"/>
</dbReference>
<dbReference type="InterPro" id="IPR036285">
    <property type="entry name" value="PRP4-like_sf"/>
</dbReference>
<dbReference type="InterPro" id="IPR019775">
    <property type="entry name" value="WD40_repeat_CS"/>
</dbReference>
<feature type="repeat" description="WD" evidence="3">
    <location>
        <begin position="173"/>
        <end position="206"/>
    </location>
</feature>
<dbReference type="SUPFAM" id="SSF50978">
    <property type="entry name" value="WD40 repeat-like"/>
    <property type="match status" value="1"/>
</dbReference>
<keyword evidence="1 3" id="KW-0853">WD repeat</keyword>
<dbReference type="PROSITE" id="PS50082">
    <property type="entry name" value="WD_REPEATS_2"/>
    <property type="match status" value="4"/>
</dbReference>
<dbReference type="InterPro" id="IPR015943">
    <property type="entry name" value="WD40/YVTN_repeat-like_dom_sf"/>
</dbReference>
<dbReference type="InterPro" id="IPR020472">
    <property type="entry name" value="WD40_PAC1"/>
</dbReference>
<feature type="repeat" description="WD" evidence="3">
    <location>
        <begin position="321"/>
        <end position="362"/>
    </location>
</feature>
<evidence type="ECO:0000256" key="4">
    <source>
        <dbReference type="SAM" id="MobiDB-lite"/>
    </source>
</evidence>
<dbReference type="AlphaFoldDB" id="G7E9N7"/>
<feature type="region of interest" description="Disordered" evidence="4">
    <location>
        <begin position="89"/>
        <end position="114"/>
    </location>
</feature>
<dbReference type="PROSITE" id="PS50294">
    <property type="entry name" value="WD_REPEATS_REGION"/>
    <property type="match status" value="3"/>
</dbReference>
<dbReference type="InterPro" id="IPR014906">
    <property type="entry name" value="PRP4-like"/>
</dbReference>
<keyword evidence="7" id="KW-1185">Reference proteome</keyword>
<dbReference type="Gene3D" id="4.10.280.110">
    <property type="entry name" value="Pre-mRNA processing factor 4 domain"/>
    <property type="match status" value="1"/>
</dbReference>
<evidence type="ECO:0000256" key="3">
    <source>
        <dbReference type="PROSITE-ProRule" id="PRU00221"/>
    </source>
</evidence>
<dbReference type="SUPFAM" id="SSF158230">
    <property type="entry name" value="PRP4-like"/>
    <property type="match status" value="1"/>
</dbReference>
<protein>
    <recommendedName>
        <fullName evidence="5">Pre-mRNA processing factor 4 (PRP4)-like domain-containing protein</fullName>
    </recommendedName>
</protein>
<feature type="region of interest" description="Disordered" evidence="4">
    <location>
        <begin position="428"/>
        <end position="460"/>
    </location>
</feature>
<organism evidence="6 7">
    <name type="scientific">Mixia osmundae (strain CBS 9802 / IAM 14324 / JCM 22182 / KY 12970)</name>
    <dbReference type="NCBI Taxonomy" id="764103"/>
    <lineage>
        <taxon>Eukaryota</taxon>
        <taxon>Fungi</taxon>
        <taxon>Dikarya</taxon>
        <taxon>Basidiomycota</taxon>
        <taxon>Pucciniomycotina</taxon>
        <taxon>Mixiomycetes</taxon>
        <taxon>Mixiales</taxon>
        <taxon>Mixiaceae</taxon>
        <taxon>Mixia</taxon>
    </lineage>
</organism>
<evidence type="ECO:0000256" key="2">
    <source>
        <dbReference type="ARBA" id="ARBA00022737"/>
    </source>
</evidence>
<sequence length="540" mass="59130">MASGSGAIDLADLEEASASTSAALHPETNRLLAELERKTQARKLAIPTNDVDVRARLRELGEPITLFGEKREDRRDRLRTVVSEAAAKRGETFDASESDSSDSDDSDKQEEFYTEGSQALLRARSAMAQHSLQRARKRLARQRLEASIPLGRILDRRKQIYAELKSYTILGSQLADERPISATRFSPNSAYLASGSWSGAAKIWSVPGCRCLGHYRGHAEERVGDVQWHPQATLSQSEGALNFATSGGDGNICLWSLDGLDSKGKGAAPIVNINPLSTLTGHSARICRMSFHPTGSYLASASFDETWRLWDVEKGTCLLEQEGHSKAVYAIDFQGDGALICTGGLDAIGRVWDTRSGKTAMVLDGHVRDILAINWAPNGHQIATGSNDDTVRIWDIRSLRSIYTIPAHKSAISDVKFFHSTVPSFPMTIKTDEPAKPNGHANGNGKEMDAIKKEEDDGERDRKMLIEQDEVREIVEPPLSGVFLASGAYDGFVRIWSADDWQLIKAVSSESGGKVMSIDLSGDGKYLASGEYNRWDHALP</sequence>
<reference evidence="6 7" key="2">
    <citation type="journal article" date="2012" name="Open Biol.">
        <title>Characteristics of nucleosomes and linker DNA regions on the genome of the basidiomycete Mixia osmundae revealed by mono- and dinucleosome mapping.</title>
        <authorList>
            <person name="Nishida H."/>
            <person name="Kondo S."/>
            <person name="Matsumoto T."/>
            <person name="Suzuki Y."/>
            <person name="Yoshikawa H."/>
            <person name="Taylor T.D."/>
            <person name="Sugiyama J."/>
        </authorList>
    </citation>
    <scope>NUCLEOTIDE SEQUENCE [LARGE SCALE GENOMIC DNA]</scope>
    <source>
        <strain evidence="7">CBS 9802 / IAM 14324 / JCM 22182 / KY 12970</strain>
    </source>
</reference>
<gene>
    <name evidence="6" type="primary">Mo06051</name>
    <name evidence="6" type="ORF">E5Q_06051</name>
</gene>
<proteinExistence type="predicted"/>
<name>G7E9N7_MIXOS</name>
<dbReference type="SMART" id="SM00320">
    <property type="entry name" value="WD40"/>
    <property type="match status" value="7"/>
</dbReference>